<sequence>MARFNTATSETGSVIDPCCRRRHRKASSRTMGLAKQGQTPGLLKVWGAVVIEQLFTKSADGIKTSENSYKETEY</sequence>
<evidence type="ECO:0000313" key="2">
    <source>
        <dbReference type="EMBL" id="CAK1543824.1"/>
    </source>
</evidence>
<comment type="caution">
    <text evidence="2">The sequence shown here is derived from an EMBL/GenBank/DDBJ whole genome shotgun (WGS) entry which is preliminary data.</text>
</comment>
<feature type="region of interest" description="Disordered" evidence="1">
    <location>
        <begin position="1"/>
        <end position="33"/>
    </location>
</feature>
<dbReference type="EMBL" id="CAVLEF010000005">
    <property type="protein sequence ID" value="CAK1543824.1"/>
    <property type="molecule type" value="Genomic_DNA"/>
</dbReference>
<evidence type="ECO:0000313" key="3">
    <source>
        <dbReference type="Proteomes" id="UP001497472"/>
    </source>
</evidence>
<evidence type="ECO:0000256" key="1">
    <source>
        <dbReference type="SAM" id="MobiDB-lite"/>
    </source>
</evidence>
<feature type="compositionally biased region" description="Polar residues" evidence="1">
    <location>
        <begin position="1"/>
        <end position="12"/>
    </location>
</feature>
<protein>
    <submittedName>
        <fullName evidence="2">Uncharacterized protein</fullName>
    </submittedName>
</protein>
<organism evidence="2 3">
    <name type="scientific">Leptosia nina</name>
    <dbReference type="NCBI Taxonomy" id="320188"/>
    <lineage>
        <taxon>Eukaryota</taxon>
        <taxon>Metazoa</taxon>
        <taxon>Ecdysozoa</taxon>
        <taxon>Arthropoda</taxon>
        <taxon>Hexapoda</taxon>
        <taxon>Insecta</taxon>
        <taxon>Pterygota</taxon>
        <taxon>Neoptera</taxon>
        <taxon>Endopterygota</taxon>
        <taxon>Lepidoptera</taxon>
        <taxon>Glossata</taxon>
        <taxon>Ditrysia</taxon>
        <taxon>Papilionoidea</taxon>
        <taxon>Pieridae</taxon>
        <taxon>Pierinae</taxon>
        <taxon>Leptosia</taxon>
    </lineage>
</organism>
<name>A0AAV1J368_9NEOP</name>
<dbReference type="Proteomes" id="UP001497472">
    <property type="component" value="Unassembled WGS sequence"/>
</dbReference>
<dbReference type="AlphaFoldDB" id="A0AAV1J368"/>
<accession>A0AAV1J368</accession>
<gene>
    <name evidence="2" type="ORF">LNINA_LOCUS3616</name>
</gene>
<reference evidence="2 3" key="1">
    <citation type="submission" date="2023-11" db="EMBL/GenBank/DDBJ databases">
        <authorList>
            <person name="Okamura Y."/>
        </authorList>
    </citation>
    <scope>NUCLEOTIDE SEQUENCE [LARGE SCALE GENOMIC DNA]</scope>
</reference>
<keyword evidence="3" id="KW-1185">Reference proteome</keyword>
<proteinExistence type="predicted"/>